<dbReference type="AlphaFoldDB" id="A0A6H5H554"/>
<gene>
    <name evidence="1" type="ORF">NTEN_LOCUS16139</name>
</gene>
<protein>
    <submittedName>
        <fullName evidence="1">Uncharacterized protein</fullName>
    </submittedName>
</protein>
<reference evidence="1 2" key="1">
    <citation type="submission" date="2020-02" db="EMBL/GenBank/DDBJ databases">
        <authorList>
            <person name="Ferguson B K."/>
        </authorList>
    </citation>
    <scope>NUCLEOTIDE SEQUENCE [LARGE SCALE GENOMIC DNA]</scope>
</reference>
<accession>A0A6H5H554</accession>
<proteinExistence type="predicted"/>
<evidence type="ECO:0000313" key="1">
    <source>
        <dbReference type="EMBL" id="CAB0011146.1"/>
    </source>
</evidence>
<keyword evidence="2" id="KW-1185">Reference proteome</keyword>
<organism evidence="1 2">
    <name type="scientific">Nesidiocoris tenuis</name>
    <dbReference type="NCBI Taxonomy" id="355587"/>
    <lineage>
        <taxon>Eukaryota</taxon>
        <taxon>Metazoa</taxon>
        <taxon>Ecdysozoa</taxon>
        <taxon>Arthropoda</taxon>
        <taxon>Hexapoda</taxon>
        <taxon>Insecta</taxon>
        <taxon>Pterygota</taxon>
        <taxon>Neoptera</taxon>
        <taxon>Paraneoptera</taxon>
        <taxon>Hemiptera</taxon>
        <taxon>Heteroptera</taxon>
        <taxon>Panheteroptera</taxon>
        <taxon>Cimicomorpha</taxon>
        <taxon>Miridae</taxon>
        <taxon>Dicyphina</taxon>
        <taxon>Nesidiocoris</taxon>
    </lineage>
</organism>
<name>A0A6H5H554_9HEMI</name>
<sequence length="61" mass="7241">MLTGDQLCTNRNQVVKRNLSKKRIRVNSEDPLNNRLKFWQNKDVKTKNAQIGSFLWPEKIK</sequence>
<dbReference type="Proteomes" id="UP000479000">
    <property type="component" value="Unassembled WGS sequence"/>
</dbReference>
<evidence type="ECO:0000313" key="2">
    <source>
        <dbReference type="Proteomes" id="UP000479000"/>
    </source>
</evidence>
<dbReference type="EMBL" id="CADCXU010023766">
    <property type="protein sequence ID" value="CAB0011146.1"/>
    <property type="molecule type" value="Genomic_DNA"/>
</dbReference>